<feature type="transmembrane region" description="Helical" evidence="1">
    <location>
        <begin position="170"/>
        <end position="196"/>
    </location>
</feature>
<gene>
    <name evidence="3" type="ORF">WMO24_09850</name>
</gene>
<feature type="signal peptide" evidence="2">
    <location>
        <begin position="1"/>
        <end position="20"/>
    </location>
</feature>
<evidence type="ECO:0000256" key="2">
    <source>
        <dbReference type="SAM" id="SignalP"/>
    </source>
</evidence>
<protein>
    <recommendedName>
        <fullName evidence="5">Stage III sporulation protein AE</fullName>
    </recommendedName>
</protein>
<dbReference type="InterPro" id="IPR014194">
    <property type="entry name" value="Spore_III_AE"/>
</dbReference>
<dbReference type="EMBL" id="JBBMFA010000095">
    <property type="protein sequence ID" value="MEQ2520729.1"/>
    <property type="molecule type" value="Genomic_DNA"/>
</dbReference>
<accession>A0ABV1GG01</accession>
<feature type="transmembrane region" description="Helical" evidence="1">
    <location>
        <begin position="305"/>
        <end position="326"/>
    </location>
</feature>
<dbReference type="Pfam" id="PF09546">
    <property type="entry name" value="Spore_III_AE"/>
    <property type="match status" value="1"/>
</dbReference>
<feature type="transmembrane region" description="Helical" evidence="1">
    <location>
        <begin position="138"/>
        <end position="164"/>
    </location>
</feature>
<feature type="transmembrane region" description="Helical" evidence="1">
    <location>
        <begin position="108"/>
        <end position="126"/>
    </location>
</feature>
<keyword evidence="1" id="KW-0472">Membrane</keyword>
<keyword evidence="2" id="KW-0732">Signal</keyword>
<evidence type="ECO:0000256" key="1">
    <source>
        <dbReference type="SAM" id="Phobius"/>
    </source>
</evidence>
<feature type="transmembrane region" description="Helical" evidence="1">
    <location>
        <begin position="332"/>
        <end position="357"/>
    </location>
</feature>
<keyword evidence="4" id="KW-1185">Reference proteome</keyword>
<sequence>MKKGCFILLFAFLLCSAAFAAQPGAETGLFEIPPAWQQTMDEAPLTAQEFRSMSLRDLWDFFSSQLKGTVQAPIRLAARLAGILVLAGVVKSLCSEKALSGLGTSFDIIVAVSVFLLCSPLLLQMIQDLKASLENCRTYLAVFIPVFTSVMVSCGQAGTAAVYGGLFLGFANLIAALLCNFGVPILQLLLVLNACGIMETPVDFSALTRGIAKWGRWLLTFCATVFGTLLTLQSVFAQSTDTLALKTGKFLLSSSIPVVGKAVSDAMGSVLAGVKLLKGSVGFAAILIIALTFLPLIIKCVVSQFLFFIGEIIAGATGNATCGKLLRGMTDYLQLQLAMVVFFSFVVVSTTVLMILLGNGSA</sequence>
<keyword evidence="1" id="KW-0812">Transmembrane</keyword>
<dbReference type="RefSeq" id="WP_349216274.1">
    <property type="nucleotide sequence ID" value="NZ_JBBMFA010000095.1"/>
</dbReference>
<feature type="chain" id="PRO_5047222143" description="Stage III sporulation protein AE" evidence="2">
    <location>
        <begin position="21"/>
        <end position="362"/>
    </location>
</feature>
<evidence type="ECO:0000313" key="4">
    <source>
        <dbReference type="Proteomes" id="UP001477672"/>
    </source>
</evidence>
<feature type="transmembrane region" description="Helical" evidence="1">
    <location>
        <begin position="217"/>
        <end position="236"/>
    </location>
</feature>
<name>A0ABV1GG01_9FIRM</name>
<dbReference type="Proteomes" id="UP001477672">
    <property type="component" value="Unassembled WGS sequence"/>
</dbReference>
<organism evidence="3 4">
    <name type="scientific">Ruthenibacterium intestinale</name>
    <dbReference type="NCBI Taxonomy" id="3133163"/>
    <lineage>
        <taxon>Bacteria</taxon>
        <taxon>Bacillati</taxon>
        <taxon>Bacillota</taxon>
        <taxon>Clostridia</taxon>
        <taxon>Eubacteriales</taxon>
        <taxon>Oscillospiraceae</taxon>
        <taxon>Ruthenibacterium</taxon>
    </lineage>
</organism>
<keyword evidence="1" id="KW-1133">Transmembrane helix</keyword>
<proteinExistence type="predicted"/>
<feature type="transmembrane region" description="Helical" evidence="1">
    <location>
        <begin position="276"/>
        <end position="298"/>
    </location>
</feature>
<evidence type="ECO:0008006" key="5">
    <source>
        <dbReference type="Google" id="ProtNLM"/>
    </source>
</evidence>
<reference evidence="3 4" key="1">
    <citation type="submission" date="2024-03" db="EMBL/GenBank/DDBJ databases">
        <title>Human intestinal bacterial collection.</title>
        <authorList>
            <person name="Pauvert C."/>
            <person name="Hitch T.C.A."/>
            <person name="Clavel T."/>
        </authorList>
    </citation>
    <scope>NUCLEOTIDE SEQUENCE [LARGE SCALE GENOMIC DNA]</scope>
    <source>
        <strain evidence="3 4">CLA-JM-H11</strain>
    </source>
</reference>
<evidence type="ECO:0000313" key="3">
    <source>
        <dbReference type="EMBL" id="MEQ2520729.1"/>
    </source>
</evidence>
<comment type="caution">
    <text evidence="3">The sequence shown here is derived from an EMBL/GenBank/DDBJ whole genome shotgun (WGS) entry which is preliminary data.</text>
</comment>